<comment type="caution">
    <text evidence="2">The sequence shown here is derived from an EMBL/GenBank/DDBJ whole genome shotgun (WGS) entry which is preliminary data.</text>
</comment>
<dbReference type="Pfam" id="PF26146">
    <property type="entry name" value="PI-PLC_X"/>
    <property type="match status" value="1"/>
</dbReference>
<evidence type="ECO:0000256" key="1">
    <source>
        <dbReference type="SAM" id="SignalP"/>
    </source>
</evidence>
<proteinExistence type="predicted"/>
<organism evidence="2 3">
    <name type="scientific">Sporothrix epigloea</name>
    <dbReference type="NCBI Taxonomy" id="1892477"/>
    <lineage>
        <taxon>Eukaryota</taxon>
        <taxon>Fungi</taxon>
        <taxon>Dikarya</taxon>
        <taxon>Ascomycota</taxon>
        <taxon>Pezizomycotina</taxon>
        <taxon>Sordariomycetes</taxon>
        <taxon>Sordariomycetidae</taxon>
        <taxon>Ophiostomatales</taxon>
        <taxon>Ophiostomataceae</taxon>
        <taxon>Sporothrix</taxon>
    </lineage>
</organism>
<dbReference type="PANTHER" id="PTHR13593">
    <property type="match status" value="1"/>
</dbReference>
<feature type="chain" id="PRO_5045037184" evidence="1">
    <location>
        <begin position="17"/>
        <end position="154"/>
    </location>
</feature>
<dbReference type="InterPro" id="IPR017946">
    <property type="entry name" value="PLC-like_Pdiesterase_TIM-brl"/>
</dbReference>
<sequence length="154" mass="16746">MRSVFVSLLFVALTSALIPLPRQSLEASYKDFEDAPAFGDKSAESYISPGSEVARTSSGPSNITICNGHAELCSRRYSNVSMVGAHNSPFAIQNNIASNQHLTVTQQLDDGIRFLQAQIQYPSKDMGDGPHFCHTSCALLDAGPITLWLTEVRQ</sequence>
<dbReference type="Gene3D" id="3.20.20.190">
    <property type="entry name" value="Phosphatidylinositol (PI) phosphodiesterase"/>
    <property type="match status" value="1"/>
</dbReference>
<gene>
    <name evidence="2" type="ORF">SEPCBS57363_002103</name>
</gene>
<protein>
    <submittedName>
        <fullName evidence="2">Uncharacterized protein</fullName>
    </submittedName>
</protein>
<reference evidence="2 3" key="1">
    <citation type="submission" date="2024-01" db="EMBL/GenBank/DDBJ databases">
        <authorList>
            <person name="Allen C."/>
            <person name="Tagirdzhanova G."/>
        </authorList>
    </citation>
    <scope>NUCLEOTIDE SEQUENCE [LARGE SCALE GENOMIC DNA]</scope>
    <source>
        <strain evidence="2 3">CBS 573.63</strain>
    </source>
</reference>
<evidence type="ECO:0000313" key="3">
    <source>
        <dbReference type="Proteomes" id="UP001642501"/>
    </source>
</evidence>
<accession>A0ABP0DH97</accession>
<dbReference type="EMBL" id="CAWUOM010000025">
    <property type="protein sequence ID" value="CAK7266462.1"/>
    <property type="molecule type" value="Genomic_DNA"/>
</dbReference>
<feature type="signal peptide" evidence="1">
    <location>
        <begin position="1"/>
        <end position="16"/>
    </location>
</feature>
<evidence type="ECO:0000313" key="2">
    <source>
        <dbReference type="EMBL" id="CAK7266462.1"/>
    </source>
</evidence>
<dbReference type="SUPFAM" id="SSF51695">
    <property type="entry name" value="PLC-like phosphodiesterases"/>
    <property type="match status" value="1"/>
</dbReference>
<dbReference type="Proteomes" id="UP001642501">
    <property type="component" value="Unassembled WGS sequence"/>
</dbReference>
<dbReference type="PANTHER" id="PTHR13593:SF140">
    <property type="entry name" value="PLC-LIKE PHOSPHODIESTERASE"/>
    <property type="match status" value="1"/>
</dbReference>
<dbReference type="InterPro" id="IPR051057">
    <property type="entry name" value="PI-PLC_domain"/>
</dbReference>
<keyword evidence="3" id="KW-1185">Reference proteome</keyword>
<name>A0ABP0DH97_9PEZI</name>
<keyword evidence="1" id="KW-0732">Signal</keyword>